<dbReference type="GO" id="GO:0009688">
    <property type="term" value="P:abscisic acid biosynthetic process"/>
    <property type="evidence" value="ECO:0007669"/>
    <property type="project" value="UniProtKB-ARBA"/>
</dbReference>
<dbReference type="PANTHER" id="PTHR24321">
    <property type="entry name" value="DEHYDROGENASES, SHORT CHAIN"/>
    <property type="match status" value="1"/>
</dbReference>
<proteinExistence type="inferred from homology"/>
<accession>A0A9P6VDF4</accession>
<comment type="similarity">
    <text evidence="1">Belongs to the short-chain dehydrogenases/reductases (SDR) family.</text>
</comment>
<dbReference type="FunFam" id="3.40.50.720:FF:000084">
    <property type="entry name" value="Short-chain dehydrogenase reductase"/>
    <property type="match status" value="1"/>
</dbReference>
<name>A0A9P6VDF4_9HELO</name>
<keyword evidence="2" id="KW-0521">NADP</keyword>
<dbReference type="AlphaFoldDB" id="A0A9P6VDF4"/>
<dbReference type="PANTHER" id="PTHR24321:SF8">
    <property type="entry name" value="ESTRADIOL 17-BETA-DEHYDROGENASE 8-RELATED"/>
    <property type="match status" value="1"/>
</dbReference>
<dbReference type="InterPro" id="IPR036291">
    <property type="entry name" value="NAD(P)-bd_dom_sf"/>
</dbReference>
<evidence type="ECO:0000256" key="3">
    <source>
        <dbReference type="ARBA" id="ARBA00023002"/>
    </source>
</evidence>
<comment type="caution">
    <text evidence="4">The sequence shown here is derived from an EMBL/GenBank/DDBJ whole genome shotgun (WGS) entry which is preliminary data.</text>
</comment>
<dbReference type="SUPFAM" id="SSF51735">
    <property type="entry name" value="NAD(P)-binding Rossmann-fold domains"/>
    <property type="match status" value="1"/>
</dbReference>
<protein>
    <submittedName>
        <fullName evidence="4">Cyclopentanol dehydrogenase</fullName>
    </submittedName>
</protein>
<organism evidence="4 5">
    <name type="scientific">Hyphodiscus hymeniophilus</name>
    <dbReference type="NCBI Taxonomy" id="353542"/>
    <lineage>
        <taxon>Eukaryota</taxon>
        <taxon>Fungi</taxon>
        <taxon>Dikarya</taxon>
        <taxon>Ascomycota</taxon>
        <taxon>Pezizomycotina</taxon>
        <taxon>Leotiomycetes</taxon>
        <taxon>Helotiales</taxon>
        <taxon>Hyphodiscaceae</taxon>
        <taxon>Hyphodiscus</taxon>
    </lineage>
</organism>
<keyword evidence="3" id="KW-0560">Oxidoreductase</keyword>
<reference evidence="4" key="1">
    <citation type="submission" date="2019-07" db="EMBL/GenBank/DDBJ databases">
        <title>Hyphodiscus hymeniophilus genome sequencing and assembly.</title>
        <authorList>
            <person name="Kramer G."/>
            <person name="Nodwell J."/>
        </authorList>
    </citation>
    <scope>NUCLEOTIDE SEQUENCE</scope>
    <source>
        <strain evidence="4">ATCC 34498</strain>
    </source>
</reference>
<dbReference type="PRINTS" id="PR00081">
    <property type="entry name" value="GDHRDH"/>
</dbReference>
<evidence type="ECO:0000256" key="2">
    <source>
        <dbReference type="ARBA" id="ARBA00022857"/>
    </source>
</evidence>
<dbReference type="GO" id="GO:0016491">
    <property type="term" value="F:oxidoreductase activity"/>
    <property type="evidence" value="ECO:0007669"/>
    <property type="project" value="UniProtKB-KW"/>
</dbReference>
<evidence type="ECO:0000256" key="1">
    <source>
        <dbReference type="ARBA" id="ARBA00006484"/>
    </source>
</evidence>
<keyword evidence="5" id="KW-1185">Reference proteome</keyword>
<dbReference type="Gene3D" id="3.40.50.720">
    <property type="entry name" value="NAD(P)-binding Rossmann-like Domain"/>
    <property type="match status" value="1"/>
</dbReference>
<dbReference type="CDD" id="cd05233">
    <property type="entry name" value="SDR_c"/>
    <property type="match status" value="1"/>
</dbReference>
<dbReference type="Proteomes" id="UP000785200">
    <property type="component" value="Unassembled WGS sequence"/>
</dbReference>
<evidence type="ECO:0000313" key="5">
    <source>
        <dbReference type="Proteomes" id="UP000785200"/>
    </source>
</evidence>
<sequence>MASLSEKVFIVTGSASGMGLATAKTLLSRGASLGLCDNSRTRSSPNKVDVTSRSALNSFFEATKQRFGKIDGIANIAGTGGYKLGNKEIWMTSDEEFDFIVNLNVKGLFHVLSVGLKPGILEEPGSIVHITSMFGERGYPKGGVFSVSKHAANGMIKSVAMEAGKRRVRVNAVLPGAVDTLMLQSLMDRPNTPLIRLGQPKEIGHVVAFLLSDEASFVTSATWRVDGGANA</sequence>
<dbReference type="Pfam" id="PF13561">
    <property type="entry name" value="adh_short_C2"/>
    <property type="match status" value="1"/>
</dbReference>
<evidence type="ECO:0000313" key="4">
    <source>
        <dbReference type="EMBL" id="KAG0644913.1"/>
    </source>
</evidence>
<dbReference type="EMBL" id="VNKQ01000022">
    <property type="protein sequence ID" value="KAG0644913.1"/>
    <property type="molecule type" value="Genomic_DNA"/>
</dbReference>
<gene>
    <name evidence="4" type="ORF">D0Z07_9386</name>
</gene>
<dbReference type="InterPro" id="IPR002347">
    <property type="entry name" value="SDR_fam"/>
</dbReference>
<dbReference type="OrthoDB" id="1669814at2759"/>
<dbReference type="PRINTS" id="PR00080">
    <property type="entry name" value="SDRFAMILY"/>
</dbReference>